<reference evidence="3 4" key="1">
    <citation type="journal article" date="2015" name="Proc. Natl. Acad. Sci. U.S.A.">
        <title>The resurrection genome of Boea hygrometrica: A blueprint for survival of dehydration.</title>
        <authorList>
            <person name="Xiao L."/>
            <person name="Yang G."/>
            <person name="Zhang L."/>
            <person name="Yang X."/>
            <person name="Zhao S."/>
            <person name="Ji Z."/>
            <person name="Zhou Q."/>
            <person name="Hu M."/>
            <person name="Wang Y."/>
            <person name="Chen M."/>
            <person name="Xu Y."/>
            <person name="Jin H."/>
            <person name="Xiao X."/>
            <person name="Hu G."/>
            <person name="Bao F."/>
            <person name="Hu Y."/>
            <person name="Wan P."/>
            <person name="Li L."/>
            <person name="Deng X."/>
            <person name="Kuang T."/>
            <person name="Xiang C."/>
            <person name="Zhu J.K."/>
            <person name="Oliver M.J."/>
            <person name="He Y."/>
        </authorList>
    </citation>
    <scope>NUCLEOTIDE SEQUENCE [LARGE SCALE GENOMIC DNA]</scope>
    <source>
        <strain evidence="4">cv. XS01</strain>
    </source>
</reference>
<feature type="domain" description="DUF668" evidence="1">
    <location>
        <begin position="822"/>
        <end position="910"/>
    </location>
</feature>
<dbReference type="EMBL" id="KV002476">
    <property type="protein sequence ID" value="KZV37873.1"/>
    <property type="molecule type" value="Genomic_DNA"/>
</dbReference>
<dbReference type="InterPro" id="IPR006740">
    <property type="entry name" value="DUF604"/>
</dbReference>
<accession>A0A2Z7BTK5</accession>
<dbReference type="Pfam" id="PF11961">
    <property type="entry name" value="DUF3475"/>
    <property type="match status" value="1"/>
</dbReference>
<dbReference type="OrthoDB" id="421979at2759"/>
<evidence type="ECO:0000313" key="3">
    <source>
        <dbReference type="EMBL" id="KZV37873.1"/>
    </source>
</evidence>
<dbReference type="GO" id="GO:0045927">
    <property type="term" value="P:positive regulation of growth"/>
    <property type="evidence" value="ECO:0007669"/>
    <property type="project" value="InterPro"/>
</dbReference>
<dbReference type="PANTHER" id="PTHR10811">
    <property type="entry name" value="FRINGE-RELATED"/>
    <property type="match status" value="1"/>
</dbReference>
<name>A0A2Z7BTK5_9LAMI</name>
<evidence type="ECO:0000259" key="1">
    <source>
        <dbReference type="Pfam" id="PF05003"/>
    </source>
</evidence>
<organism evidence="3 4">
    <name type="scientific">Dorcoceras hygrometricum</name>
    <dbReference type="NCBI Taxonomy" id="472368"/>
    <lineage>
        <taxon>Eukaryota</taxon>
        <taxon>Viridiplantae</taxon>
        <taxon>Streptophyta</taxon>
        <taxon>Embryophyta</taxon>
        <taxon>Tracheophyta</taxon>
        <taxon>Spermatophyta</taxon>
        <taxon>Magnoliopsida</taxon>
        <taxon>eudicotyledons</taxon>
        <taxon>Gunneridae</taxon>
        <taxon>Pentapetalae</taxon>
        <taxon>asterids</taxon>
        <taxon>lamiids</taxon>
        <taxon>Lamiales</taxon>
        <taxon>Gesneriaceae</taxon>
        <taxon>Didymocarpoideae</taxon>
        <taxon>Trichosporeae</taxon>
        <taxon>Loxocarpinae</taxon>
        <taxon>Dorcoceras</taxon>
    </lineage>
</organism>
<dbReference type="Gene3D" id="3.90.550.50">
    <property type="match status" value="1"/>
</dbReference>
<dbReference type="Pfam" id="PF05003">
    <property type="entry name" value="DUF668"/>
    <property type="match status" value="1"/>
</dbReference>
<feature type="domain" description="DUF3475" evidence="2">
    <location>
        <begin position="533"/>
        <end position="589"/>
    </location>
</feature>
<dbReference type="Proteomes" id="UP000250235">
    <property type="component" value="Unassembled WGS sequence"/>
</dbReference>
<evidence type="ECO:0000259" key="2">
    <source>
        <dbReference type="Pfam" id="PF11961"/>
    </source>
</evidence>
<dbReference type="InterPro" id="IPR007700">
    <property type="entry name" value="DUF668"/>
</dbReference>
<gene>
    <name evidence="3" type="ORF">F511_31216</name>
</gene>
<protein>
    <submittedName>
        <fullName evidence="3">Uncharacterized protein</fullName>
    </submittedName>
</protein>
<dbReference type="InterPro" id="IPR021864">
    <property type="entry name" value="DUF3475"/>
</dbReference>
<dbReference type="AlphaFoldDB" id="A0A2Z7BTK5"/>
<dbReference type="Pfam" id="PF04646">
    <property type="entry name" value="DUF604"/>
    <property type="match status" value="1"/>
</dbReference>
<keyword evidence="4" id="KW-1185">Reference proteome</keyword>
<sequence length="966" mass="109760">MMPPSETKVEESLKPWKSLISPLSNFILSSPIFMKGLVAICFFTAFSICCFSVFPSWRLHVPCPECDRILIYESHHESINGRHEEKTNISHILFGIGGSAATWSTRRHYCELWWKPGIQRGFVWLDKKPETGAGPWLATSPPYKISADTSPFKYTCSYGSRSAVRIARIIKESFELGLENVRWFVMGDDDTVFFTENLVNILNKYDHNQMYYIGGNSESVEQDLTHSYTMGYGGGGFAVSYPLAAALVRILDGCIDRYADFYGSDQKIGGCMSEIGVPLTKELGFHQIDIRGSPYGLLSAHPLAPLVTLHHLDYVQPLFPGMDRIDSVKKLMHGYESDPSRVLQHTFGYDLTRNWSVSISWGYSVQLYPFLVTGQDLSTPLQTFVSWRTWSKEPFTFNTRILKLGPCDRPVIFYFDGVKESGNGTTFTWYTRSNTPPKRQCNWENYAAIHLVKGFKVSAELMDPHEWGKAPRRQCVEMMNEADMAEGTIGVKIRDCSPWESNMGWLPEIGYILGGDGDSFCSQSKNTSSSLGILSFETAKIMSTLVSLYRSLSSEEIFKLREEILNSQGVAFLNSRDENFLLSLACKEMLEDLDSAAAAVSRLGKKCNNFGLNSFDLAYGNLKLGITDSRKLEYGSRLNEKRLRKMQRLISATWHLHAALEALRELEITEQKRRRQEKSEMMKSNFDPFTEKLVNQRKMVQHFQGISLWCKTFDKSVGLMARIVCVVYVRICAIFGQYVPNLTSFSLQNIGCFKNQTEVSTIDLVKEQFTSHSGPFTMTSNATLVRCHGQKWDLFIPEQDYSVLSIENLWKKSLFHSAGPLTLGGSGLALRYANVILLAEKYLDPTEPIDHIDRESLYQMLPENLKVLVKTKLSKNMKCAEDDVSLAVGWREAMEEILCWLAPVARNTVKWQMERSYEKTKFDSKRSALLLQTLHFSDKEKTEAAIAELLVGLSCVYRHENRNIRV</sequence>
<proteinExistence type="predicted"/>
<evidence type="ECO:0000313" key="4">
    <source>
        <dbReference type="Proteomes" id="UP000250235"/>
    </source>
</evidence>
<dbReference type="FunFam" id="3.90.550.50:FF:000006">
    <property type="entry name" value="Fringe-related protein-like"/>
    <property type="match status" value="1"/>
</dbReference>